<dbReference type="EMBL" id="LT629711">
    <property type="protein sequence ID" value="SDP19244.1"/>
    <property type="molecule type" value="Genomic_DNA"/>
</dbReference>
<sequence>MHPHQTPDDLIELAAGHLRMAATEAGRRSDGDPFSPWHAYAGQLDLAAAGLASQPGLIPQVADRADLLTHLERASRALHHVPPSQGPADVALWCWQLSELERAAREMAAG</sequence>
<organism evidence="1 2">
    <name type="scientific">Pedococcus dokdonensis</name>
    <dbReference type="NCBI Taxonomy" id="443156"/>
    <lineage>
        <taxon>Bacteria</taxon>
        <taxon>Bacillati</taxon>
        <taxon>Actinomycetota</taxon>
        <taxon>Actinomycetes</taxon>
        <taxon>Micrococcales</taxon>
        <taxon>Intrasporangiaceae</taxon>
        <taxon>Pedococcus</taxon>
    </lineage>
</organism>
<evidence type="ECO:0000313" key="2">
    <source>
        <dbReference type="Proteomes" id="UP000199077"/>
    </source>
</evidence>
<dbReference type="AlphaFoldDB" id="A0A1H0QPH7"/>
<keyword evidence="2" id="KW-1185">Reference proteome</keyword>
<gene>
    <name evidence="1" type="ORF">SAMN04489867_1687</name>
</gene>
<dbReference type="RefSeq" id="WP_091783982.1">
    <property type="nucleotide sequence ID" value="NZ_LT629711.1"/>
</dbReference>
<reference evidence="2" key="1">
    <citation type="submission" date="2016-10" db="EMBL/GenBank/DDBJ databases">
        <authorList>
            <person name="Varghese N."/>
            <person name="Submissions S."/>
        </authorList>
    </citation>
    <scope>NUCLEOTIDE SEQUENCE [LARGE SCALE GENOMIC DNA]</scope>
    <source>
        <strain evidence="2">DSM 22329</strain>
    </source>
</reference>
<dbReference type="Proteomes" id="UP000199077">
    <property type="component" value="Chromosome I"/>
</dbReference>
<evidence type="ECO:0000313" key="1">
    <source>
        <dbReference type="EMBL" id="SDP19244.1"/>
    </source>
</evidence>
<dbReference type="STRING" id="443156.SAMN04489867_1687"/>
<proteinExistence type="predicted"/>
<protein>
    <submittedName>
        <fullName evidence="1">Uncharacterized protein</fullName>
    </submittedName>
</protein>
<accession>A0A1H0QPH7</accession>
<name>A0A1H0QPH7_9MICO</name>